<protein>
    <submittedName>
        <fullName evidence="1">Uncharacterized protein</fullName>
    </submittedName>
</protein>
<gene>
    <name evidence="1" type="ORF">OXX778_LOCUS22747</name>
</gene>
<reference evidence="1" key="1">
    <citation type="submission" date="2021-02" db="EMBL/GenBank/DDBJ databases">
        <authorList>
            <person name="Nowell W R."/>
        </authorList>
    </citation>
    <scope>NUCLEOTIDE SEQUENCE</scope>
    <source>
        <strain evidence="1">Ploen Becks lab</strain>
    </source>
</reference>
<evidence type="ECO:0000313" key="2">
    <source>
        <dbReference type="Proteomes" id="UP000663879"/>
    </source>
</evidence>
<accession>A0A814RQC1</accession>
<keyword evidence="2" id="KW-1185">Reference proteome</keyword>
<dbReference type="AlphaFoldDB" id="A0A814RQC1"/>
<name>A0A814RQC1_9BILA</name>
<comment type="caution">
    <text evidence="1">The sequence shown here is derived from an EMBL/GenBank/DDBJ whole genome shotgun (WGS) entry which is preliminary data.</text>
</comment>
<sequence length="78" mass="9353">MMHLIYEILSLTRKVQSEECNGCINDWPSQLDHECITNRNFNKCLLIAIDMVKNKYKIEDDMNALYDELKMDMELYLF</sequence>
<evidence type="ECO:0000313" key="1">
    <source>
        <dbReference type="EMBL" id="CAF1137348.1"/>
    </source>
</evidence>
<organism evidence="1 2">
    <name type="scientific">Brachionus calyciflorus</name>
    <dbReference type="NCBI Taxonomy" id="104777"/>
    <lineage>
        <taxon>Eukaryota</taxon>
        <taxon>Metazoa</taxon>
        <taxon>Spiralia</taxon>
        <taxon>Gnathifera</taxon>
        <taxon>Rotifera</taxon>
        <taxon>Eurotatoria</taxon>
        <taxon>Monogononta</taxon>
        <taxon>Pseudotrocha</taxon>
        <taxon>Ploima</taxon>
        <taxon>Brachionidae</taxon>
        <taxon>Brachionus</taxon>
    </lineage>
</organism>
<dbReference type="EMBL" id="CAJNOC010010172">
    <property type="protein sequence ID" value="CAF1137348.1"/>
    <property type="molecule type" value="Genomic_DNA"/>
</dbReference>
<proteinExistence type="predicted"/>
<dbReference type="Proteomes" id="UP000663879">
    <property type="component" value="Unassembled WGS sequence"/>
</dbReference>